<keyword evidence="2" id="KW-1185">Reference proteome</keyword>
<evidence type="ECO:0000313" key="1">
    <source>
        <dbReference type="EMBL" id="AIF83935.1"/>
    </source>
</evidence>
<reference evidence="1 2" key="1">
    <citation type="journal article" date="2014" name="PLoS ONE">
        <title>Genome Sequence of Candidatus Nitrososphaera evergladensis from Group I.1b Enriched from Everglades Soil Reveals Novel Genomic Features of the Ammonia-Oxidizing Archaea.</title>
        <authorList>
            <person name="Zhalnina K.V."/>
            <person name="Dias R."/>
            <person name="Leonard M.T."/>
            <person name="Dorr de Quadros P."/>
            <person name="Camargo F.A."/>
            <person name="Drew J.C."/>
            <person name="Farmerie W.G."/>
            <person name="Daroub S.H."/>
            <person name="Triplett E.W."/>
        </authorList>
    </citation>
    <scope>NUCLEOTIDE SEQUENCE [LARGE SCALE GENOMIC DNA]</scope>
    <source>
        <strain evidence="1 2">SR1</strain>
    </source>
</reference>
<proteinExistence type="predicted"/>
<dbReference type="EMBL" id="CP007174">
    <property type="protein sequence ID" value="AIF83935.1"/>
    <property type="molecule type" value="Genomic_DNA"/>
</dbReference>
<dbReference type="Proteomes" id="UP000028194">
    <property type="component" value="Chromosome"/>
</dbReference>
<dbReference type="KEGG" id="nev:NTE_01875"/>
<name>A0A075MS47_9ARCH</name>
<evidence type="ECO:0000313" key="2">
    <source>
        <dbReference type="Proteomes" id="UP000028194"/>
    </source>
</evidence>
<gene>
    <name evidence="1" type="ORF">NTE_01875</name>
</gene>
<accession>A0A075MS47</accession>
<protein>
    <submittedName>
        <fullName evidence="1">Uncharacterized protein</fullName>
    </submittedName>
</protein>
<dbReference type="HOGENOM" id="CLU_2730141_0_0_2"/>
<sequence>MALVEQQRNKISLLVCNSCYWMSSLLDSSKEVPNCPSCGTTLESLPVENNERCTIEAADTKTGLIVEFQRA</sequence>
<dbReference type="AlphaFoldDB" id="A0A075MS47"/>
<organism evidence="1 2">
    <name type="scientific">Candidatus Nitrososphaera evergladensis SR1</name>
    <dbReference type="NCBI Taxonomy" id="1459636"/>
    <lineage>
        <taxon>Archaea</taxon>
        <taxon>Nitrososphaerota</taxon>
        <taxon>Nitrososphaeria</taxon>
        <taxon>Nitrososphaerales</taxon>
        <taxon>Nitrososphaeraceae</taxon>
        <taxon>Nitrososphaera</taxon>
    </lineage>
</organism>